<keyword evidence="1" id="KW-0812">Transmembrane</keyword>
<gene>
    <name evidence="2" type="ORF">V22_39870</name>
</gene>
<evidence type="ECO:0000313" key="3">
    <source>
        <dbReference type="Proteomes" id="UP000319976"/>
    </source>
</evidence>
<sequence length="324" mass="35917" precursor="true">MKREHETEELLNQYLDGRIDQAGLDRLNGVLREDAGARKQLRLLGMVESRLHEVGVSVLASEQFGGTSDASATKIRAVSRTVTKAVMKMALVALVGIAVGVFSTSVVWAYVTPRKLAQVGQIIQEILAFKEGFEDAGFHRADGFPVKPAEWSGDSATQVFGVEGISPKSGHGMLELGQIDDLFNRQYYVLDLQKLNGLPEGLKPGQVAEFHVSAWFCTSDALVKDRYLLRAAAVSDDLSKINPNWMVKGWQTMSERAQATAARAQFFTADQGEWQQMSLTIQVPPESRYLILGFWAGRFGGGREQYIHYIDDVRVSYKVRDSAQ</sequence>
<dbReference type="Proteomes" id="UP000319976">
    <property type="component" value="Chromosome"/>
</dbReference>
<protein>
    <submittedName>
        <fullName evidence="2">Uncharacterized protein</fullName>
    </submittedName>
</protein>
<organism evidence="2 3">
    <name type="scientific">Calycomorphotria hydatis</name>
    <dbReference type="NCBI Taxonomy" id="2528027"/>
    <lineage>
        <taxon>Bacteria</taxon>
        <taxon>Pseudomonadati</taxon>
        <taxon>Planctomycetota</taxon>
        <taxon>Planctomycetia</taxon>
        <taxon>Planctomycetales</taxon>
        <taxon>Planctomycetaceae</taxon>
        <taxon>Calycomorphotria</taxon>
    </lineage>
</organism>
<dbReference type="EMBL" id="CP036316">
    <property type="protein sequence ID" value="QDT66716.1"/>
    <property type="molecule type" value="Genomic_DNA"/>
</dbReference>
<reference evidence="2 3" key="1">
    <citation type="submission" date="2019-02" db="EMBL/GenBank/DDBJ databases">
        <title>Deep-cultivation of Planctomycetes and their phenomic and genomic characterization uncovers novel biology.</title>
        <authorList>
            <person name="Wiegand S."/>
            <person name="Jogler M."/>
            <person name="Boedeker C."/>
            <person name="Pinto D."/>
            <person name="Vollmers J."/>
            <person name="Rivas-Marin E."/>
            <person name="Kohn T."/>
            <person name="Peeters S.H."/>
            <person name="Heuer A."/>
            <person name="Rast P."/>
            <person name="Oberbeckmann S."/>
            <person name="Bunk B."/>
            <person name="Jeske O."/>
            <person name="Meyerdierks A."/>
            <person name="Storesund J.E."/>
            <person name="Kallscheuer N."/>
            <person name="Luecker S."/>
            <person name="Lage O.M."/>
            <person name="Pohl T."/>
            <person name="Merkel B.J."/>
            <person name="Hornburger P."/>
            <person name="Mueller R.-W."/>
            <person name="Bruemmer F."/>
            <person name="Labrenz M."/>
            <person name="Spormann A.M."/>
            <person name="Op den Camp H."/>
            <person name="Overmann J."/>
            <person name="Amann R."/>
            <person name="Jetten M.S.M."/>
            <person name="Mascher T."/>
            <person name="Medema M.H."/>
            <person name="Devos D.P."/>
            <person name="Kaster A.-K."/>
            <person name="Ovreas L."/>
            <person name="Rohde M."/>
            <person name="Galperin M.Y."/>
            <person name="Jogler C."/>
        </authorList>
    </citation>
    <scope>NUCLEOTIDE SEQUENCE [LARGE SCALE GENOMIC DNA]</scope>
    <source>
        <strain evidence="2 3">V22</strain>
    </source>
</reference>
<dbReference type="KEGG" id="chya:V22_39870"/>
<dbReference type="OrthoDB" id="258532at2"/>
<dbReference type="AlphaFoldDB" id="A0A517TEC2"/>
<name>A0A517TEC2_9PLAN</name>
<proteinExistence type="predicted"/>
<keyword evidence="1" id="KW-1133">Transmembrane helix</keyword>
<keyword evidence="3" id="KW-1185">Reference proteome</keyword>
<feature type="transmembrane region" description="Helical" evidence="1">
    <location>
        <begin position="89"/>
        <end position="111"/>
    </location>
</feature>
<accession>A0A517TEC2</accession>
<evidence type="ECO:0000313" key="2">
    <source>
        <dbReference type="EMBL" id="QDT66716.1"/>
    </source>
</evidence>
<keyword evidence="1" id="KW-0472">Membrane</keyword>
<evidence type="ECO:0000256" key="1">
    <source>
        <dbReference type="SAM" id="Phobius"/>
    </source>
</evidence>
<dbReference type="RefSeq" id="WP_145266021.1">
    <property type="nucleotide sequence ID" value="NZ_CP036316.1"/>
</dbReference>